<reference evidence="3 4" key="1">
    <citation type="submission" date="2019-02" db="EMBL/GenBank/DDBJ databases">
        <title>Deep-cultivation of Planctomycetes and their phenomic and genomic characterization uncovers novel biology.</title>
        <authorList>
            <person name="Wiegand S."/>
            <person name="Jogler M."/>
            <person name="Boedeker C."/>
            <person name="Pinto D."/>
            <person name="Vollmers J."/>
            <person name="Rivas-Marin E."/>
            <person name="Kohn T."/>
            <person name="Peeters S.H."/>
            <person name="Heuer A."/>
            <person name="Rast P."/>
            <person name="Oberbeckmann S."/>
            <person name="Bunk B."/>
            <person name="Jeske O."/>
            <person name="Meyerdierks A."/>
            <person name="Storesund J.E."/>
            <person name="Kallscheuer N."/>
            <person name="Luecker S."/>
            <person name="Lage O.M."/>
            <person name="Pohl T."/>
            <person name="Merkel B.J."/>
            <person name="Hornburger P."/>
            <person name="Mueller R.-W."/>
            <person name="Bruemmer F."/>
            <person name="Labrenz M."/>
            <person name="Spormann A.M."/>
            <person name="Op Den Camp H."/>
            <person name="Overmann J."/>
            <person name="Amann R."/>
            <person name="Jetten M.S.M."/>
            <person name="Mascher T."/>
            <person name="Medema M.H."/>
            <person name="Devos D.P."/>
            <person name="Kaster A.-K."/>
            <person name="Ovreas L."/>
            <person name="Rohde M."/>
            <person name="Galperin M.Y."/>
            <person name="Jogler C."/>
        </authorList>
    </citation>
    <scope>NUCLEOTIDE SEQUENCE [LARGE SCALE GENOMIC DNA]</scope>
    <source>
        <strain evidence="3 4">Poly59</strain>
    </source>
</reference>
<dbReference type="AlphaFoldDB" id="A0A5C6ESZ8"/>
<evidence type="ECO:0000313" key="4">
    <source>
        <dbReference type="Proteomes" id="UP000317977"/>
    </source>
</evidence>
<evidence type="ECO:0000256" key="1">
    <source>
        <dbReference type="SAM" id="Phobius"/>
    </source>
</evidence>
<evidence type="ECO:0000313" key="2">
    <source>
        <dbReference type="EMBL" id="TWU51460.1"/>
    </source>
</evidence>
<keyword evidence="1" id="KW-1133">Transmembrane helix</keyword>
<accession>A0A5C6ESZ8</accession>
<keyword evidence="1" id="KW-0472">Membrane</keyword>
<organism evidence="3 4">
    <name type="scientific">Rubripirellula reticaptiva</name>
    <dbReference type="NCBI Taxonomy" id="2528013"/>
    <lineage>
        <taxon>Bacteria</taxon>
        <taxon>Pseudomonadati</taxon>
        <taxon>Planctomycetota</taxon>
        <taxon>Planctomycetia</taxon>
        <taxon>Pirellulales</taxon>
        <taxon>Pirellulaceae</taxon>
        <taxon>Rubripirellula</taxon>
    </lineage>
</organism>
<name>A0A5C6ESZ8_9BACT</name>
<gene>
    <name evidence="2" type="ORF">Poly59_30520</name>
    <name evidence="3" type="ORF">Poly59_30860</name>
</gene>
<keyword evidence="1" id="KW-0812">Transmembrane</keyword>
<keyword evidence="4" id="KW-1185">Reference proteome</keyword>
<dbReference type="EMBL" id="SJPX01000003">
    <property type="protein sequence ID" value="TWU51494.1"/>
    <property type="molecule type" value="Genomic_DNA"/>
</dbReference>
<feature type="transmembrane region" description="Helical" evidence="1">
    <location>
        <begin position="20"/>
        <end position="38"/>
    </location>
</feature>
<sequence length="116" mass="12705">MRKQAPAERRLRRIKSVAALIMFGCIVISVFGTVHGMVRSFNAIALGGSAPIEADLAESIQWSMTLTRILMPATFIAAIVWVGSWYKLRTPLTIGIRSGRLAADDSGHQHKQQNDG</sequence>
<comment type="caution">
    <text evidence="3">The sequence shown here is derived from an EMBL/GenBank/DDBJ whole genome shotgun (WGS) entry which is preliminary data.</text>
</comment>
<proteinExistence type="predicted"/>
<feature type="transmembrane region" description="Helical" evidence="1">
    <location>
        <begin position="69"/>
        <end position="88"/>
    </location>
</feature>
<dbReference type="Proteomes" id="UP000317977">
    <property type="component" value="Unassembled WGS sequence"/>
</dbReference>
<evidence type="ECO:0000313" key="3">
    <source>
        <dbReference type="EMBL" id="TWU51494.1"/>
    </source>
</evidence>
<dbReference type="EMBL" id="SJPX01000003">
    <property type="protein sequence ID" value="TWU51460.1"/>
    <property type="molecule type" value="Genomic_DNA"/>
</dbReference>
<protein>
    <submittedName>
        <fullName evidence="3">Uncharacterized protein</fullName>
    </submittedName>
</protein>